<organism evidence="3 4">
    <name type="scientific">Cadophora malorum</name>
    <dbReference type="NCBI Taxonomy" id="108018"/>
    <lineage>
        <taxon>Eukaryota</taxon>
        <taxon>Fungi</taxon>
        <taxon>Dikarya</taxon>
        <taxon>Ascomycota</taxon>
        <taxon>Pezizomycotina</taxon>
        <taxon>Leotiomycetes</taxon>
        <taxon>Helotiales</taxon>
        <taxon>Ploettnerulaceae</taxon>
        <taxon>Cadophora</taxon>
    </lineage>
</organism>
<feature type="domain" description="2EXR" evidence="2">
    <location>
        <begin position="108"/>
        <end position="204"/>
    </location>
</feature>
<accession>A0A8H7WDL2</accession>
<name>A0A8H7WDL2_9HELO</name>
<dbReference type="AlphaFoldDB" id="A0A8H7WDL2"/>
<evidence type="ECO:0000256" key="1">
    <source>
        <dbReference type="SAM" id="MobiDB-lite"/>
    </source>
</evidence>
<feature type="region of interest" description="Disordered" evidence="1">
    <location>
        <begin position="19"/>
        <end position="58"/>
    </location>
</feature>
<sequence length="387" mass="43639">MHGTTKHLRLGFDNDFDDYSESINNQDRSSTSSNPAPPTFPVMSKRSKRRQRQRRRRLESAAEYAAMGEIQEVAVEEAEGGPIGLQYGEDDPIGFRTIEDGYIPMETFKLFPKMPLELRRGVWIRVLPKPQSIYIISNGYTTKLTCGNIRRTTFIFRAAASYKVPRLLGVCKEARKEVMLHHPPCFAANFGGVPIYYNRKIDLLHFESPDALLHFHGGSAPNYLPRSITCGFRLNMSQFYTKVSQIAVGNVRAQEGMLGAMFNQMKGLKVVLIHDMLCRPEGKGFINDYCHGIKDLEMGWEEYTVDRKTENKVELKYVKLDEFKKVILGWTGRIISDEEEGARKAEEAEAAVMQSSTAVQQPQSIQSDSQANGTAPVTTAPAFVQQP</sequence>
<gene>
    <name evidence="3" type="ORF">IFR04_004054</name>
</gene>
<evidence type="ECO:0000313" key="3">
    <source>
        <dbReference type="EMBL" id="KAG4422832.1"/>
    </source>
</evidence>
<feature type="region of interest" description="Disordered" evidence="1">
    <location>
        <begin position="345"/>
        <end position="387"/>
    </location>
</feature>
<feature type="compositionally biased region" description="Polar residues" evidence="1">
    <location>
        <begin position="21"/>
        <end position="34"/>
    </location>
</feature>
<dbReference type="PANTHER" id="PTHR35910:SF1">
    <property type="entry name" value="2EXR DOMAIN-CONTAINING PROTEIN"/>
    <property type="match status" value="1"/>
</dbReference>
<dbReference type="InterPro" id="IPR045518">
    <property type="entry name" value="2EXR"/>
</dbReference>
<dbReference type="OrthoDB" id="3473305at2759"/>
<dbReference type="EMBL" id="JAFJYH010000043">
    <property type="protein sequence ID" value="KAG4422832.1"/>
    <property type="molecule type" value="Genomic_DNA"/>
</dbReference>
<feature type="compositionally biased region" description="Basic residues" evidence="1">
    <location>
        <begin position="45"/>
        <end position="57"/>
    </location>
</feature>
<comment type="caution">
    <text evidence="3">The sequence shown here is derived from an EMBL/GenBank/DDBJ whole genome shotgun (WGS) entry which is preliminary data.</text>
</comment>
<dbReference type="Proteomes" id="UP000664132">
    <property type="component" value="Unassembled WGS sequence"/>
</dbReference>
<protein>
    <recommendedName>
        <fullName evidence="2">2EXR domain-containing protein</fullName>
    </recommendedName>
</protein>
<feature type="compositionally biased region" description="Polar residues" evidence="1">
    <location>
        <begin position="353"/>
        <end position="377"/>
    </location>
</feature>
<keyword evidence="4" id="KW-1185">Reference proteome</keyword>
<dbReference type="Pfam" id="PF20150">
    <property type="entry name" value="2EXR"/>
    <property type="match status" value="1"/>
</dbReference>
<evidence type="ECO:0000313" key="4">
    <source>
        <dbReference type="Proteomes" id="UP000664132"/>
    </source>
</evidence>
<proteinExistence type="predicted"/>
<reference evidence="3" key="1">
    <citation type="submission" date="2021-02" db="EMBL/GenBank/DDBJ databases">
        <title>Genome sequence Cadophora malorum strain M34.</title>
        <authorList>
            <person name="Stefanovic E."/>
            <person name="Vu D."/>
            <person name="Scully C."/>
            <person name="Dijksterhuis J."/>
            <person name="Roader J."/>
            <person name="Houbraken J."/>
        </authorList>
    </citation>
    <scope>NUCLEOTIDE SEQUENCE</scope>
    <source>
        <strain evidence="3">M34</strain>
    </source>
</reference>
<dbReference type="PANTHER" id="PTHR35910">
    <property type="entry name" value="2EXR DOMAIN-CONTAINING PROTEIN"/>
    <property type="match status" value="1"/>
</dbReference>
<evidence type="ECO:0000259" key="2">
    <source>
        <dbReference type="Pfam" id="PF20150"/>
    </source>
</evidence>